<comment type="subcellular location">
    <subcellularLocation>
        <location evidence="1">Cell outer membrane</location>
    </subcellularLocation>
</comment>
<evidence type="ECO:0000256" key="4">
    <source>
        <dbReference type="ARBA" id="ARBA00023136"/>
    </source>
</evidence>
<reference evidence="8 9" key="1">
    <citation type="submission" date="2016-10" db="EMBL/GenBank/DDBJ databases">
        <authorList>
            <person name="de Groot N.N."/>
        </authorList>
    </citation>
    <scope>NUCLEOTIDE SEQUENCE [LARGE SCALE GENOMIC DNA]</scope>
    <source>
        <strain evidence="8 9">RK1</strain>
    </source>
</reference>
<dbReference type="InterPro" id="IPR011990">
    <property type="entry name" value="TPR-like_helical_dom_sf"/>
</dbReference>
<dbReference type="Gene3D" id="1.25.40.390">
    <property type="match status" value="1"/>
</dbReference>
<keyword evidence="9" id="KW-1185">Reference proteome</keyword>
<gene>
    <name evidence="8" type="ORF">SAMN05444682_108139</name>
</gene>
<evidence type="ECO:0000256" key="5">
    <source>
        <dbReference type="ARBA" id="ARBA00023237"/>
    </source>
</evidence>
<accession>A0A1I3PS28</accession>
<feature type="domain" description="RagB/SusD" evidence="6">
    <location>
        <begin position="353"/>
        <end position="484"/>
    </location>
</feature>
<evidence type="ECO:0000256" key="2">
    <source>
        <dbReference type="ARBA" id="ARBA00006275"/>
    </source>
</evidence>
<dbReference type="InterPro" id="IPR033985">
    <property type="entry name" value="SusD-like_N"/>
</dbReference>
<evidence type="ECO:0000313" key="8">
    <source>
        <dbReference type="EMBL" id="SFJ24215.1"/>
    </source>
</evidence>
<dbReference type="Pfam" id="PF14322">
    <property type="entry name" value="SusD-like_3"/>
    <property type="match status" value="1"/>
</dbReference>
<sequence>MMKTKTIIIASLVALMVLSLFSCEGILDENPPSSISLSSFYQSEDDALAGLYGAYSIIYNVSAQTYLNYGEVNADDLGISPIVSDAYSWDFFTYNSDVTGGLWSACYNGINRANEVVQYTDRIDFNAEKKADIIAEAKALRAFYYFQLVRTMGGVPLYESPTAGFDNIDAPRATADEVYDLIIGDLTAAAAELEPISPAGRINAYVADALLARIFLYRGDYPNALMHAKRVIDSERYKLFPDYADIFKPKGNNGVEHIFQVQYLSGEINSGVPGAFGPRQRPGQFLKSFWANTTVGGSWAPSADFVAENPDSYRKSVTVADRYEHIDGVTGTVTMEEIYGGDFPYYVCKFDDREAELQSGENFTIIRYADILLIAAEALNEVDPGDAQKYNWINQIRERARNGVETDLPDLVGLSQDEFRNAVLEERRFELAFEGQRAWDLKRRGTFLAKLSAQGKEVEDFMLLFPIPDVQIELNPNLEQNPGW</sequence>
<proteinExistence type="inferred from homology"/>
<dbReference type="STRING" id="1477437.SAMN05444682_108139"/>
<feature type="domain" description="SusD-like N-terminal" evidence="7">
    <location>
        <begin position="27"/>
        <end position="216"/>
    </location>
</feature>
<dbReference type="EMBL" id="FOQO01000008">
    <property type="protein sequence ID" value="SFJ24215.1"/>
    <property type="molecule type" value="Genomic_DNA"/>
</dbReference>
<keyword evidence="5" id="KW-0998">Cell outer membrane</keyword>
<evidence type="ECO:0000259" key="7">
    <source>
        <dbReference type="Pfam" id="PF14322"/>
    </source>
</evidence>
<dbReference type="Pfam" id="PF07980">
    <property type="entry name" value="SusD_RagB"/>
    <property type="match status" value="1"/>
</dbReference>
<evidence type="ECO:0000313" key="9">
    <source>
        <dbReference type="Proteomes" id="UP000198670"/>
    </source>
</evidence>
<comment type="similarity">
    <text evidence="2">Belongs to the SusD family.</text>
</comment>
<dbReference type="GO" id="GO:0009279">
    <property type="term" value="C:cell outer membrane"/>
    <property type="evidence" value="ECO:0007669"/>
    <property type="project" value="UniProtKB-SubCell"/>
</dbReference>
<dbReference type="SUPFAM" id="SSF48452">
    <property type="entry name" value="TPR-like"/>
    <property type="match status" value="1"/>
</dbReference>
<dbReference type="PROSITE" id="PS51257">
    <property type="entry name" value="PROKAR_LIPOPROTEIN"/>
    <property type="match status" value="1"/>
</dbReference>
<evidence type="ECO:0000259" key="6">
    <source>
        <dbReference type="Pfam" id="PF07980"/>
    </source>
</evidence>
<dbReference type="OrthoDB" id="5694214at2"/>
<organism evidence="8 9">
    <name type="scientific">Parapedobacter indicus</name>
    <dbReference type="NCBI Taxonomy" id="1477437"/>
    <lineage>
        <taxon>Bacteria</taxon>
        <taxon>Pseudomonadati</taxon>
        <taxon>Bacteroidota</taxon>
        <taxon>Sphingobacteriia</taxon>
        <taxon>Sphingobacteriales</taxon>
        <taxon>Sphingobacteriaceae</taxon>
        <taxon>Parapedobacter</taxon>
    </lineage>
</organism>
<keyword evidence="3" id="KW-0732">Signal</keyword>
<keyword evidence="4" id="KW-0472">Membrane</keyword>
<evidence type="ECO:0000256" key="3">
    <source>
        <dbReference type="ARBA" id="ARBA00022729"/>
    </source>
</evidence>
<evidence type="ECO:0000256" key="1">
    <source>
        <dbReference type="ARBA" id="ARBA00004442"/>
    </source>
</evidence>
<dbReference type="InterPro" id="IPR012944">
    <property type="entry name" value="SusD_RagB_dom"/>
</dbReference>
<protein>
    <submittedName>
        <fullName evidence="8">Starch-binding associating with outer membrane</fullName>
    </submittedName>
</protein>
<name>A0A1I3PS28_9SPHI</name>
<dbReference type="CDD" id="cd08977">
    <property type="entry name" value="SusD"/>
    <property type="match status" value="1"/>
</dbReference>
<dbReference type="RefSeq" id="WP_090628663.1">
    <property type="nucleotide sequence ID" value="NZ_FOQO01000008.1"/>
</dbReference>
<dbReference type="Proteomes" id="UP000198670">
    <property type="component" value="Unassembled WGS sequence"/>
</dbReference>
<dbReference type="AlphaFoldDB" id="A0A1I3PS28"/>